<sequence length="82" mass="9174">MRPTAQPFNATSWTITVLIGLVFVGLEYGLRLEIGGADSADPPSWLDLALLLCGYLFMFCLKPIQQVVQRRLCQHSLHKSAR</sequence>
<proteinExistence type="predicted"/>
<dbReference type="Proteomes" id="UP000814207">
    <property type="component" value="Unassembled WGS sequence"/>
</dbReference>
<reference evidence="2" key="1">
    <citation type="submission" date="2019-11" db="EMBL/GenBank/DDBJ databases">
        <title>Epiphytic Pseudomonas syringae from cherry orchards.</title>
        <authorList>
            <person name="Hulin M.T."/>
        </authorList>
    </citation>
    <scope>NUCLEOTIDE SEQUENCE</scope>
    <source>
        <strain evidence="2">PA-6-9A</strain>
    </source>
</reference>
<evidence type="ECO:0000313" key="2">
    <source>
        <dbReference type="EMBL" id="MCF5062005.1"/>
    </source>
</evidence>
<organism evidence="2 3">
    <name type="scientific">Pseudomonas syringae</name>
    <dbReference type="NCBI Taxonomy" id="317"/>
    <lineage>
        <taxon>Bacteria</taxon>
        <taxon>Pseudomonadati</taxon>
        <taxon>Pseudomonadota</taxon>
        <taxon>Gammaproteobacteria</taxon>
        <taxon>Pseudomonadales</taxon>
        <taxon>Pseudomonadaceae</taxon>
        <taxon>Pseudomonas</taxon>
    </lineage>
</organism>
<evidence type="ECO:0000313" key="3">
    <source>
        <dbReference type="Proteomes" id="UP000814207"/>
    </source>
</evidence>
<keyword evidence="1" id="KW-1133">Transmembrane helix</keyword>
<accession>A0A9Q3ZT85</accession>
<dbReference type="AlphaFoldDB" id="A0A9Q3ZT85"/>
<protein>
    <submittedName>
        <fullName evidence="2">Uncharacterized protein</fullName>
    </submittedName>
</protein>
<dbReference type="EMBL" id="WKEU01000007">
    <property type="protein sequence ID" value="MCF5062005.1"/>
    <property type="molecule type" value="Genomic_DNA"/>
</dbReference>
<feature type="transmembrane region" description="Helical" evidence="1">
    <location>
        <begin position="12"/>
        <end position="30"/>
    </location>
</feature>
<feature type="transmembrane region" description="Helical" evidence="1">
    <location>
        <begin position="42"/>
        <end position="61"/>
    </location>
</feature>
<gene>
    <name evidence="2" type="ORF">GIW73_03415</name>
</gene>
<keyword evidence="1" id="KW-0812">Transmembrane</keyword>
<comment type="caution">
    <text evidence="2">The sequence shown here is derived from an EMBL/GenBank/DDBJ whole genome shotgun (WGS) entry which is preliminary data.</text>
</comment>
<keyword evidence="1" id="KW-0472">Membrane</keyword>
<evidence type="ECO:0000256" key="1">
    <source>
        <dbReference type="SAM" id="Phobius"/>
    </source>
</evidence>
<name>A0A9Q3ZT85_PSESX</name>